<dbReference type="HOGENOM" id="CLU_112454_0_0_7"/>
<dbReference type="Proteomes" id="UP000002407">
    <property type="component" value="Chromosome"/>
</dbReference>
<feature type="chain" id="PRO_5002710720" evidence="1">
    <location>
        <begin position="23"/>
        <end position="172"/>
    </location>
</feature>
<keyword evidence="4" id="KW-1185">Reference proteome</keyword>
<evidence type="ECO:0000313" key="3">
    <source>
        <dbReference type="EMBL" id="ABS51890.1"/>
    </source>
</evidence>
<dbReference type="PROSITE" id="PS51257">
    <property type="entry name" value="PROKAR_LIPOPROTEIN"/>
    <property type="match status" value="1"/>
</dbReference>
<organism evidence="3 4">
    <name type="scientific">Campylobacter hominis (strain ATCC BAA-381 / DSM 21671 / CCUG 45161 / LMG 19568 / NCTC 13146 / CH001A)</name>
    <dbReference type="NCBI Taxonomy" id="360107"/>
    <lineage>
        <taxon>Bacteria</taxon>
        <taxon>Pseudomonadati</taxon>
        <taxon>Campylobacterota</taxon>
        <taxon>Epsilonproteobacteria</taxon>
        <taxon>Campylobacterales</taxon>
        <taxon>Campylobacteraceae</taxon>
        <taxon>Campylobacter</taxon>
    </lineage>
</organism>
<dbReference type="eggNOG" id="COG3133">
    <property type="taxonomic scope" value="Bacteria"/>
</dbReference>
<dbReference type="OrthoDB" id="9156388at2"/>
<dbReference type="GO" id="GO:0019867">
    <property type="term" value="C:outer membrane"/>
    <property type="evidence" value="ECO:0007669"/>
    <property type="project" value="InterPro"/>
</dbReference>
<sequence>MKKVLVLFSVAAIISFSGCTNQADTLGADVYDVDSLNMQQDAKTVQIINISPAKVAVDNKQAKETAQMFGGILGAVGGAVLGHKMGGDRHETAGATAGGVAGAAIGAGAGSLVDDKVIVEGVTLAYKQGTKIKTSTQAGRMCQFKEGTALMITTKNKETRIQPNAICPDTKK</sequence>
<evidence type="ECO:0000259" key="2">
    <source>
        <dbReference type="Pfam" id="PF05433"/>
    </source>
</evidence>
<dbReference type="RefSeq" id="WP_012109348.1">
    <property type="nucleotide sequence ID" value="NC_009714.1"/>
</dbReference>
<dbReference type="KEGG" id="cha:CHAB381_1511"/>
<evidence type="ECO:0000256" key="1">
    <source>
        <dbReference type="SAM" id="SignalP"/>
    </source>
</evidence>
<accession>A7I3F3</accession>
<feature type="domain" description="Glycine zipper 2TM" evidence="2">
    <location>
        <begin position="70"/>
        <end position="110"/>
    </location>
</feature>
<proteinExistence type="predicted"/>
<evidence type="ECO:0000313" key="4">
    <source>
        <dbReference type="Proteomes" id="UP000002407"/>
    </source>
</evidence>
<dbReference type="STRING" id="360107.CHAB381_1511"/>
<protein>
    <submittedName>
        <fullName evidence="3">YfgH</fullName>
    </submittedName>
</protein>
<dbReference type="InterPro" id="IPR008816">
    <property type="entry name" value="Gly_zipper_2TM_dom"/>
</dbReference>
<name>A7I3F3_CAMHC</name>
<keyword evidence="1" id="KW-0732">Signal</keyword>
<gene>
    <name evidence="3" type="ordered locus">CHAB381_1511</name>
</gene>
<dbReference type="AlphaFoldDB" id="A7I3F3"/>
<feature type="signal peptide" evidence="1">
    <location>
        <begin position="1"/>
        <end position="22"/>
    </location>
</feature>
<dbReference type="EMBL" id="CP000776">
    <property type="protein sequence ID" value="ABS51890.1"/>
    <property type="molecule type" value="Genomic_DNA"/>
</dbReference>
<reference evidence="4" key="1">
    <citation type="submission" date="2007-07" db="EMBL/GenBank/DDBJ databases">
        <title>Complete genome sequence of Campylobacter hominis ATCC BAA-381, a commensal isolated from the human gastrointestinal tract.</title>
        <authorList>
            <person name="Fouts D.E."/>
            <person name="Mongodin E.F."/>
            <person name="Puiu D."/>
            <person name="Sebastian Y."/>
            <person name="Miller W.G."/>
            <person name="Mandrell R.E."/>
            <person name="Nelson K.E."/>
        </authorList>
    </citation>
    <scope>NUCLEOTIDE SEQUENCE [LARGE SCALE GENOMIC DNA]</scope>
    <source>
        <strain evidence="4">ATCC BAA-381 / LMG 19568 / NCTC 13146 / CH001A</strain>
    </source>
</reference>
<dbReference type="Pfam" id="PF05433">
    <property type="entry name" value="Rick_17kDa_Anti"/>
    <property type="match status" value="1"/>
</dbReference>